<keyword evidence="3" id="KW-1185">Reference proteome</keyword>
<accession>A0A9P3UR19</accession>
<sequence length="355" mass="38749">MSTTQTTSAPPRVTILDRVASIPIIACSLEAVDSALSTNILTRAPYSTAKDLSKGLSHTAYEYSEPIQKRLAPVISSADGLANNALDAVESRYPYPFKAQPQEVLTLVQEKGKGVADYVSSTIDNTGKRIDQTIRTPAYNAAQNIDQRFSPIVDYFAVRVNGEAGPSSPDAKYQYQRALALSKTLKDNMYVYTSESFEHLRNQHALLQKASDTAQSITALASESIASGKNRVTTLSNAMISELQNVQNSAYAFTASIQDTVKNQVPAQMRQRYTELTNNLQGAATDLKNIMAEDIPLQEKANRVRQEVHDRVVPLLDHFRKTVSDLLARGKGEASKSSTQLNGVNGTRPHGANSN</sequence>
<dbReference type="OrthoDB" id="376826at2759"/>
<feature type="region of interest" description="Disordered" evidence="1">
    <location>
        <begin position="330"/>
        <end position="355"/>
    </location>
</feature>
<dbReference type="GO" id="GO:0019915">
    <property type="term" value="P:lipid storage"/>
    <property type="evidence" value="ECO:0007669"/>
    <property type="project" value="TreeGrafter"/>
</dbReference>
<dbReference type="PANTHER" id="PTHR14024:SF49">
    <property type="entry name" value="LIPID STORAGE DROPLETS SURFACE-BINDING PROTEIN 1"/>
    <property type="match status" value="1"/>
</dbReference>
<protein>
    <submittedName>
        <fullName evidence="2">Uncharacterized protein</fullName>
    </submittedName>
</protein>
<dbReference type="GO" id="GO:0005811">
    <property type="term" value="C:lipid droplet"/>
    <property type="evidence" value="ECO:0007669"/>
    <property type="project" value="TreeGrafter"/>
</dbReference>
<gene>
    <name evidence="2" type="ORF">LshimejAT787_1102180</name>
</gene>
<comment type="caution">
    <text evidence="2">The sequence shown here is derived from an EMBL/GenBank/DDBJ whole genome shotgun (WGS) entry which is preliminary data.</text>
</comment>
<evidence type="ECO:0000256" key="1">
    <source>
        <dbReference type="SAM" id="MobiDB-lite"/>
    </source>
</evidence>
<organism evidence="2 3">
    <name type="scientific">Lyophyllum shimeji</name>
    <name type="common">Hon-shimeji</name>
    <name type="synonym">Tricholoma shimeji</name>
    <dbReference type="NCBI Taxonomy" id="47721"/>
    <lineage>
        <taxon>Eukaryota</taxon>
        <taxon>Fungi</taxon>
        <taxon>Dikarya</taxon>
        <taxon>Basidiomycota</taxon>
        <taxon>Agaricomycotina</taxon>
        <taxon>Agaricomycetes</taxon>
        <taxon>Agaricomycetidae</taxon>
        <taxon>Agaricales</taxon>
        <taxon>Tricholomatineae</taxon>
        <taxon>Lyophyllaceae</taxon>
        <taxon>Lyophyllum</taxon>
    </lineage>
</organism>
<dbReference type="AlphaFoldDB" id="A0A9P3UR19"/>
<evidence type="ECO:0000313" key="3">
    <source>
        <dbReference type="Proteomes" id="UP001063166"/>
    </source>
</evidence>
<dbReference type="Proteomes" id="UP001063166">
    <property type="component" value="Unassembled WGS sequence"/>
</dbReference>
<name>A0A9P3UR19_LYOSH</name>
<dbReference type="GO" id="GO:0010890">
    <property type="term" value="P:positive regulation of triglyceride storage"/>
    <property type="evidence" value="ECO:0007669"/>
    <property type="project" value="TreeGrafter"/>
</dbReference>
<evidence type="ECO:0000313" key="2">
    <source>
        <dbReference type="EMBL" id="GLB42203.1"/>
    </source>
</evidence>
<proteinExistence type="predicted"/>
<dbReference type="PANTHER" id="PTHR14024">
    <property type="entry name" value="PERILIPIN"/>
    <property type="match status" value="1"/>
</dbReference>
<dbReference type="GO" id="GO:0005829">
    <property type="term" value="C:cytosol"/>
    <property type="evidence" value="ECO:0007669"/>
    <property type="project" value="TreeGrafter"/>
</dbReference>
<dbReference type="EMBL" id="BRPK01000011">
    <property type="protein sequence ID" value="GLB42203.1"/>
    <property type="molecule type" value="Genomic_DNA"/>
</dbReference>
<feature type="compositionally biased region" description="Polar residues" evidence="1">
    <location>
        <begin position="335"/>
        <end position="345"/>
    </location>
</feature>
<reference evidence="2" key="1">
    <citation type="submission" date="2022-07" db="EMBL/GenBank/DDBJ databases">
        <title>The genome of Lyophyllum shimeji provides insight into the initial evolution of ectomycorrhizal fungal genome.</title>
        <authorList>
            <person name="Kobayashi Y."/>
            <person name="Shibata T."/>
            <person name="Hirakawa H."/>
            <person name="Shigenobu S."/>
            <person name="Nishiyama T."/>
            <person name="Yamada A."/>
            <person name="Hasebe M."/>
            <person name="Kawaguchi M."/>
        </authorList>
    </citation>
    <scope>NUCLEOTIDE SEQUENCE</scope>
    <source>
        <strain evidence="2">AT787</strain>
    </source>
</reference>